<gene>
    <name evidence="1" type="ORF">J422_01156</name>
</gene>
<dbReference type="InterPro" id="IPR045864">
    <property type="entry name" value="aa-tRNA-synth_II/BPL/LPL"/>
</dbReference>
<dbReference type="PATRIC" id="fig|1069083.5.peg.226"/>
<proteinExistence type="predicted"/>
<accession>N6VZY8</accession>
<dbReference type="GO" id="GO:0004828">
    <property type="term" value="F:serine-tRNA ligase activity"/>
    <property type="evidence" value="ECO:0007669"/>
    <property type="project" value="UniProtKB-EC"/>
</dbReference>
<organism evidence="1 2">
    <name type="scientific">Methanocaldococcus villosus KIN24-T80</name>
    <dbReference type="NCBI Taxonomy" id="1069083"/>
    <lineage>
        <taxon>Archaea</taxon>
        <taxon>Methanobacteriati</taxon>
        <taxon>Methanobacteriota</taxon>
        <taxon>Methanomada group</taxon>
        <taxon>Methanococci</taxon>
        <taxon>Methanococcales</taxon>
        <taxon>Methanocaldococcaceae</taxon>
        <taxon>Methanocaldococcus</taxon>
    </lineage>
</organism>
<dbReference type="Proteomes" id="UP000053695">
    <property type="component" value="Unassembled WGS sequence"/>
</dbReference>
<keyword evidence="2" id="KW-1185">Reference proteome</keyword>
<evidence type="ECO:0000313" key="1">
    <source>
        <dbReference type="EMBL" id="ENN96657.1"/>
    </source>
</evidence>
<sequence>METKEEKGVAVVSANVHGTHFVEGFRIKDYKNRRVWTGCTGFGITRWVYGFLSQYGFNYDDWPDEIKKRVEKIETVKMITWP</sequence>
<dbReference type="EC" id="6.1.1.11" evidence="1"/>
<dbReference type="AlphaFoldDB" id="N6VZY8"/>
<name>N6VZY8_9EURY</name>
<keyword evidence="1" id="KW-0436">Ligase</keyword>
<dbReference type="Gene3D" id="3.30.930.10">
    <property type="entry name" value="Bira Bifunctional Protein, Domain 2"/>
    <property type="match status" value="1"/>
</dbReference>
<protein>
    <submittedName>
        <fullName evidence="1">Seryl-tRNA ligase</fullName>
        <ecNumber evidence="1">6.1.1.11</ecNumber>
    </submittedName>
</protein>
<dbReference type="SUPFAM" id="SSF55681">
    <property type="entry name" value="Class II aaRS and biotin synthetases"/>
    <property type="match status" value="1"/>
</dbReference>
<dbReference type="STRING" id="1069083.GCA_000371805_00813"/>
<reference evidence="1 2" key="1">
    <citation type="journal article" date="2013" name="Genome Announc.">
        <title>Draft Genome Sequence of a Highly Flagellated, Fast-Swimming Archaeon, Methanocaldococcus villosus Strain KIN24-T80 (DSM 22612).</title>
        <authorList>
            <person name="Thennarasu S."/>
            <person name="Polireddy D."/>
            <person name="Antony A."/>
            <person name="Yada M.R."/>
            <person name="Algarawi S."/>
            <person name="Sivakumar N."/>
        </authorList>
    </citation>
    <scope>NUCLEOTIDE SEQUENCE [LARGE SCALE GENOMIC DNA]</scope>
    <source>
        <strain evidence="1 2">KIN24-T80</strain>
    </source>
</reference>
<comment type="caution">
    <text evidence="1">The sequence shown here is derived from an EMBL/GenBank/DDBJ whole genome shotgun (WGS) entry which is preliminary data.</text>
</comment>
<evidence type="ECO:0000313" key="2">
    <source>
        <dbReference type="Proteomes" id="UP000053695"/>
    </source>
</evidence>
<dbReference type="EMBL" id="APMM01000007">
    <property type="protein sequence ID" value="ENN96657.1"/>
    <property type="molecule type" value="Genomic_DNA"/>
</dbReference>